<comment type="caution">
    <text evidence="1">The sequence shown here is derived from an EMBL/GenBank/DDBJ whole genome shotgun (WGS) entry which is preliminary data.</text>
</comment>
<dbReference type="RefSeq" id="WP_240833465.1">
    <property type="nucleotide sequence ID" value="NZ_JAKWBL010000005.1"/>
</dbReference>
<reference evidence="1 2" key="1">
    <citation type="submission" date="2022-02" db="EMBL/GenBank/DDBJ databases">
        <authorList>
            <person name="Min J."/>
        </authorList>
    </citation>
    <scope>NUCLEOTIDE SEQUENCE [LARGE SCALE GENOMIC DNA]</scope>
    <source>
        <strain evidence="1 2">GR10-1</strain>
    </source>
</reference>
<proteinExistence type="predicted"/>
<organism evidence="1 2">
    <name type="scientific">Niabella ginsengisoli</name>
    <dbReference type="NCBI Taxonomy" id="522298"/>
    <lineage>
        <taxon>Bacteria</taxon>
        <taxon>Pseudomonadati</taxon>
        <taxon>Bacteroidota</taxon>
        <taxon>Chitinophagia</taxon>
        <taxon>Chitinophagales</taxon>
        <taxon>Chitinophagaceae</taxon>
        <taxon>Niabella</taxon>
    </lineage>
</organism>
<dbReference type="Proteomes" id="UP001202248">
    <property type="component" value="Unassembled WGS sequence"/>
</dbReference>
<name>A0ABS9SRD9_9BACT</name>
<accession>A0ABS9SRD9</accession>
<evidence type="ECO:0000313" key="1">
    <source>
        <dbReference type="EMBL" id="MCH5600945.1"/>
    </source>
</evidence>
<evidence type="ECO:0008006" key="3">
    <source>
        <dbReference type="Google" id="ProtNLM"/>
    </source>
</evidence>
<evidence type="ECO:0000313" key="2">
    <source>
        <dbReference type="Proteomes" id="UP001202248"/>
    </source>
</evidence>
<protein>
    <recommendedName>
        <fullName evidence="3">Glycosyl hydrolase</fullName>
    </recommendedName>
</protein>
<keyword evidence="2" id="KW-1185">Reference proteome</keyword>
<dbReference type="EMBL" id="JAKWBL010000005">
    <property type="protein sequence ID" value="MCH5600945.1"/>
    <property type="molecule type" value="Genomic_DNA"/>
</dbReference>
<gene>
    <name evidence="1" type="ORF">MKP09_25050</name>
</gene>
<sequence>MGRSICVWAGDHYEVIMKDRFGHICGEEGGGIHATSNDGVKWKLSDPVKHIPATLKWNDGKTIHMANF</sequence>